<feature type="compositionally biased region" description="Low complexity" evidence="2">
    <location>
        <begin position="154"/>
        <end position="170"/>
    </location>
</feature>
<feature type="compositionally biased region" description="Acidic residues" evidence="2">
    <location>
        <begin position="104"/>
        <end position="116"/>
    </location>
</feature>
<dbReference type="PANTHER" id="PTHR46010:SF1">
    <property type="entry name" value="PROTEIN IWS1 HOMOLOG"/>
    <property type="match status" value="1"/>
</dbReference>
<dbReference type="Pfam" id="PF08711">
    <property type="entry name" value="Med26"/>
    <property type="match status" value="1"/>
</dbReference>
<feature type="region of interest" description="Disordered" evidence="2">
    <location>
        <begin position="1"/>
        <end position="328"/>
    </location>
</feature>
<feature type="compositionally biased region" description="Low complexity" evidence="2">
    <location>
        <begin position="30"/>
        <end position="45"/>
    </location>
</feature>
<keyword evidence="5" id="KW-1185">Reference proteome</keyword>
<dbReference type="EMBL" id="JALLBG020000178">
    <property type="protein sequence ID" value="KAL3760640.1"/>
    <property type="molecule type" value="Genomic_DNA"/>
</dbReference>
<evidence type="ECO:0000256" key="2">
    <source>
        <dbReference type="SAM" id="MobiDB-lite"/>
    </source>
</evidence>
<dbReference type="InterPro" id="IPR035441">
    <property type="entry name" value="TFIIS/LEDGF_dom_sf"/>
</dbReference>
<sequence length="658" mass="70100">MAAAADNDDDDKEQNDLFGDSSSSEDDNDNNNATSSNKSKPAAKSNAKKDDASDEDEDEDTDDLIAAAKSQPIARKKSASTAASSTSTTTGKRSTRATRGESIPDADNDEEDDDDYAAGLFDSSSEDEAYAPSSKKSASTASGKKTLGKKRKASTSSAKAKSASIKKASGGETGGEGGAKDTRSMKERMEALARKRAAASSGGDDEKGSSSSSARKKKGDDGGEPRKKRSKDGTDGDGKEDGYDSGDSYDSATFTRTKDDDDFIDADDEDPDSLRELYAEQHFGDERPDGEDSDDEARKKKKATTAKKSLGGGGLDKISLSDDEDENGTATSALKAAVRRMQKVKKEVKKLPELEEMGTAFLKKMEEAASADEASIKAKKPGLKKLAMLQEVTDMLSKKDMIRVLLDLDLLSICKRWIQPLSNGSLGNVTLRRRIVECTIAMTGEDGINATDLKNSGYGKVIMALYTHKSETPEMKKMLRGAIEQWSRPIFQKSGNLRDLERVHNSSAAMTYDAGSSLAGMMKSRSGSGSGNTTAPRLSSGSGAGGGGTVRGKNEDDLDRIINSGATSARDLGNNRVRVPYSKGFQYTVRPESRKGDVSDKRNLVSAKAASSTGGSVSAAEAEKRREALSKRMEAKSKKTNKMANRSANISIEGRAVK</sequence>
<proteinExistence type="inferred from homology"/>
<dbReference type="PANTHER" id="PTHR46010">
    <property type="entry name" value="PROTEIN IWS1 HOMOLOG"/>
    <property type="match status" value="1"/>
</dbReference>
<evidence type="ECO:0000256" key="1">
    <source>
        <dbReference type="ARBA" id="ARBA00037992"/>
    </source>
</evidence>
<feature type="compositionally biased region" description="Low complexity" evidence="2">
    <location>
        <begin position="79"/>
        <end position="92"/>
    </location>
</feature>
<feature type="compositionally biased region" description="Basic and acidic residues" evidence="2">
    <location>
        <begin position="218"/>
        <end position="242"/>
    </location>
</feature>
<feature type="compositionally biased region" description="Basic and acidic residues" evidence="2">
    <location>
        <begin position="621"/>
        <end position="637"/>
    </location>
</feature>
<organism evidence="4 5">
    <name type="scientific">Discostella pseudostelligera</name>
    <dbReference type="NCBI Taxonomy" id="259834"/>
    <lineage>
        <taxon>Eukaryota</taxon>
        <taxon>Sar</taxon>
        <taxon>Stramenopiles</taxon>
        <taxon>Ochrophyta</taxon>
        <taxon>Bacillariophyta</taxon>
        <taxon>Coscinodiscophyceae</taxon>
        <taxon>Thalassiosirophycidae</taxon>
        <taxon>Stephanodiscales</taxon>
        <taxon>Stephanodiscaceae</taxon>
        <taxon>Discostella</taxon>
    </lineage>
</organism>
<name>A0ABD3M979_9STRA</name>
<feature type="region of interest" description="Disordered" evidence="2">
    <location>
        <begin position="521"/>
        <end position="557"/>
    </location>
</feature>
<feature type="compositionally biased region" description="Acidic residues" evidence="2">
    <location>
        <begin position="52"/>
        <end position="63"/>
    </location>
</feature>
<feature type="compositionally biased region" description="Basic and acidic residues" evidence="2">
    <location>
        <begin position="591"/>
        <end position="603"/>
    </location>
</feature>
<evidence type="ECO:0000313" key="5">
    <source>
        <dbReference type="Proteomes" id="UP001530293"/>
    </source>
</evidence>
<dbReference type="InterPro" id="IPR051037">
    <property type="entry name" value="RNAPII_TF_IWS1"/>
</dbReference>
<feature type="compositionally biased region" description="Basic and acidic residues" evidence="2">
    <location>
        <begin position="178"/>
        <end position="193"/>
    </location>
</feature>
<feature type="compositionally biased region" description="Basic and acidic residues" evidence="2">
    <location>
        <begin position="272"/>
        <end position="287"/>
    </location>
</feature>
<evidence type="ECO:0000313" key="4">
    <source>
        <dbReference type="EMBL" id="KAL3760640.1"/>
    </source>
</evidence>
<feature type="compositionally biased region" description="Acidic residues" evidence="2">
    <location>
        <begin position="1"/>
        <end position="13"/>
    </location>
</feature>
<feature type="domain" description="TFIIS N-terminal" evidence="3">
    <location>
        <begin position="448"/>
        <end position="490"/>
    </location>
</feature>
<feature type="compositionally biased region" description="Low complexity" evidence="2">
    <location>
        <begin position="130"/>
        <end position="145"/>
    </location>
</feature>
<gene>
    <name evidence="4" type="ORF">ACHAWU_002462</name>
</gene>
<feature type="compositionally biased region" description="Low complexity" evidence="2">
    <location>
        <begin position="605"/>
        <end position="620"/>
    </location>
</feature>
<dbReference type="Proteomes" id="UP001530293">
    <property type="component" value="Unassembled WGS sequence"/>
</dbReference>
<dbReference type="Gene3D" id="1.20.930.10">
    <property type="entry name" value="Conserved domain common to transcription factors TFIIS, elongin A, CRSP70"/>
    <property type="match status" value="1"/>
</dbReference>
<protein>
    <recommendedName>
        <fullName evidence="3">TFIIS N-terminal domain-containing protein</fullName>
    </recommendedName>
</protein>
<comment type="caution">
    <text evidence="4">The sequence shown here is derived from an EMBL/GenBank/DDBJ whole genome shotgun (WGS) entry which is preliminary data.</text>
</comment>
<feature type="region of interest" description="Disordered" evidence="2">
    <location>
        <begin position="588"/>
        <end position="658"/>
    </location>
</feature>
<evidence type="ECO:0000259" key="3">
    <source>
        <dbReference type="Pfam" id="PF08711"/>
    </source>
</evidence>
<dbReference type="InterPro" id="IPR017923">
    <property type="entry name" value="TFIIS_N"/>
</dbReference>
<reference evidence="4 5" key="1">
    <citation type="submission" date="2024-10" db="EMBL/GenBank/DDBJ databases">
        <title>Updated reference genomes for cyclostephanoid diatoms.</title>
        <authorList>
            <person name="Roberts W.R."/>
            <person name="Alverson A.J."/>
        </authorList>
    </citation>
    <scope>NUCLEOTIDE SEQUENCE [LARGE SCALE GENOMIC DNA]</scope>
    <source>
        <strain evidence="4 5">AJA232-27</strain>
    </source>
</reference>
<accession>A0ABD3M979</accession>
<feature type="compositionally biased region" description="Acidic residues" evidence="2">
    <location>
        <begin position="260"/>
        <end position="271"/>
    </location>
</feature>
<comment type="similarity">
    <text evidence="1">Belongs to the IWS1 family.</text>
</comment>
<dbReference type="AlphaFoldDB" id="A0ABD3M979"/>